<proteinExistence type="predicted"/>
<protein>
    <submittedName>
        <fullName evidence="1">Uncharacterized protein</fullName>
    </submittedName>
</protein>
<dbReference type="Proteomes" id="UP001057134">
    <property type="component" value="Chromosome"/>
</dbReference>
<keyword evidence="2" id="KW-1185">Reference proteome</keyword>
<sequence length="196" mass="22183">MTWTESVNRLWNALKEHQPSLYPMEEWDELLDIRISKMPCGELNADQLPYASAVKAGLHLLNESLDKSHTLSQSIDNATGSYWHGVMHRMEGDYSNAKYWFRMAGAHPAYGLLIGKLAQISYDPDRIGSAALRGRLDQLMTSPVWNPGLFTDAVEQQVTVYQDEAAEALLAELQWMEIKLLLQYSFQQTGGSSLEF</sequence>
<reference evidence="1" key="2">
    <citation type="journal article" date="2021" name="J Anim Sci Technol">
        <title>Complete genome sequence of Paenibacillus konkukensis sp. nov. SK3146 as a potential probiotic strain.</title>
        <authorList>
            <person name="Jung H.I."/>
            <person name="Park S."/>
            <person name="Niu K.M."/>
            <person name="Lee S.W."/>
            <person name="Kothari D."/>
            <person name="Yi K.J."/>
            <person name="Kim S.K."/>
        </authorList>
    </citation>
    <scope>NUCLEOTIDE SEQUENCE</scope>
    <source>
        <strain evidence="1">SK3146</strain>
    </source>
</reference>
<accession>A0ABY4RLQ8</accession>
<evidence type="ECO:0000313" key="2">
    <source>
        <dbReference type="Proteomes" id="UP001057134"/>
    </source>
</evidence>
<evidence type="ECO:0000313" key="1">
    <source>
        <dbReference type="EMBL" id="UQZ82826.1"/>
    </source>
</evidence>
<gene>
    <name evidence="1" type="ORF">SK3146_01986</name>
</gene>
<organism evidence="1 2">
    <name type="scientific">Paenibacillus konkukensis</name>
    <dbReference type="NCBI Taxonomy" id="2020716"/>
    <lineage>
        <taxon>Bacteria</taxon>
        <taxon>Bacillati</taxon>
        <taxon>Bacillota</taxon>
        <taxon>Bacilli</taxon>
        <taxon>Bacillales</taxon>
        <taxon>Paenibacillaceae</taxon>
        <taxon>Paenibacillus</taxon>
    </lineage>
</organism>
<dbReference type="RefSeq" id="WP_249864920.1">
    <property type="nucleotide sequence ID" value="NZ_CP027059.1"/>
</dbReference>
<reference evidence="1" key="1">
    <citation type="submission" date="2018-02" db="EMBL/GenBank/DDBJ databases">
        <authorList>
            <person name="Kim S.-K."/>
            <person name="Jung H.-I."/>
            <person name="Lee S.-W."/>
        </authorList>
    </citation>
    <scope>NUCLEOTIDE SEQUENCE</scope>
    <source>
        <strain evidence="1">SK3146</strain>
    </source>
</reference>
<dbReference type="EMBL" id="CP027059">
    <property type="protein sequence ID" value="UQZ82826.1"/>
    <property type="molecule type" value="Genomic_DNA"/>
</dbReference>
<name>A0ABY4RLQ8_9BACL</name>